<evidence type="ECO:0000313" key="2">
    <source>
        <dbReference type="Proteomes" id="UP000295258"/>
    </source>
</evidence>
<dbReference type="AlphaFoldDB" id="A0A4R4UGS8"/>
<sequence>MPVNEDPKAVAELLWGLRKPSSRGPRPAFDLDQVAGTAVKVADTEGLEAVSMQWPYRLPT</sequence>
<keyword evidence="2" id="KW-1185">Reference proteome</keyword>
<comment type="caution">
    <text evidence="1">The sequence shown here is derived from an EMBL/GenBank/DDBJ whole genome shotgun (WGS) entry which is preliminary data.</text>
</comment>
<protein>
    <submittedName>
        <fullName evidence="1">Uncharacterized protein</fullName>
    </submittedName>
</protein>
<reference evidence="1 2" key="1">
    <citation type="submission" date="2019-03" db="EMBL/GenBank/DDBJ databases">
        <title>Draft genome sequences of novel Actinobacteria.</title>
        <authorList>
            <person name="Sahin N."/>
            <person name="Ay H."/>
            <person name="Saygin H."/>
        </authorList>
    </citation>
    <scope>NUCLEOTIDE SEQUENCE [LARGE SCALE GENOMIC DNA]</scope>
    <source>
        <strain evidence="1 2">KC310</strain>
    </source>
</reference>
<proteinExistence type="predicted"/>
<organism evidence="1 2">
    <name type="scientific">Nonomuraea deserti</name>
    <dbReference type="NCBI Taxonomy" id="1848322"/>
    <lineage>
        <taxon>Bacteria</taxon>
        <taxon>Bacillati</taxon>
        <taxon>Actinomycetota</taxon>
        <taxon>Actinomycetes</taxon>
        <taxon>Streptosporangiales</taxon>
        <taxon>Streptosporangiaceae</taxon>
        <taxon>Nonomuraea</taxon>
    </lineage>
</organism>
<dbReference type="RefSeq" id="WP_132605412.1">
    <property type="nucleotide sequence ID" value="NZ_SMKO01000216.1"/>
</dbReference>
<accession>A0A4R4UGS8</accession>
<evidence type="ECO:0000313" key="1">
    <source>
        <dbReference type="EMBL" id="TDC90670.1"/>
    </source>
</evidence>
<dbReference type="Proteomes" id="UP000295258">
    <property type="component" value="Unassembled WGS sequence"/>
</dbReference>
<dbReference type="EMBL" id="SMKO01000216">
    <property type="protein sequence ID" value="TDC90670.1"/>
    <property type="molecule type" value="Genomic_DNA"/>
</dbReference>
<dbReference type="Gene3D" id="1.10.10.60">
    <property type="entry name" value="Homeodomain-like"/>
    <property type="match status" value="1"/>
</dbReference>
<gene>
    <name evidence="1" type="ORF">E1292_43435</name>
</gene>
<name>A0A4R4UGS8_9ACTN</name>